<gene>
    <name evidence="1" type="ORF">BV25DRAFT_1231041</name>
</gene>
<proteinExistence type="predicted"/>
<dbReference type="EMBL" id="MU277234">
    <property type="protein sequence ID" value="KAI0058562.1"/>
    <property type="molecule type" value="Genomic_DNA"/>
</dbReference>
<protein>
    <submittedName>
        <fullName evidence="1">Uncharacterized protein</fullName>
    </submittedName>
</protein>
<accession>A0ACB8SQS1</accession>
<keyword evidence="2" id="KW-1185">Reference proteome</keyword>
<comment type="caution">
    <text evidence="1">The sequence shown here is derived from an EMBL/GenBank/DDBJ whole genome shotgun (WGS) entry which is preliminary data.</text>
</comment>
<reference evidence="1" key="2">
    <citation type="journal article" date="2022" name="New Phytol.">
        <title>Evolutionary transition to the ectomycorrhizal habit in the genomes of a hyperdiverse lineage of mushroom-forming fungi.</title>
        <authorList>
            <person name="Looney B."/>
            <person name="Miyauchi S."/>
            <person name="Morin E."/>
            <person name="Drula E."/>
            <person name="Courty P.E."/>
            <person name="Kohler A."/>
            <person name="Kuo A."/>
            <person name="LaButti K."/>
            <person name="Pangilinan J."/>
            <person name="Lipzen A."/>
            <person name="Riley R."/>
            <person name="Andreopoulos W."/>
            <person name="He G."/>
            <person name="Johnson J."/>
            <person name="Nolan M."/>
            <person name="Tritt A."/>
            <person name="Barry K.W."/>
            <person name="Grigoriev I.V."/>
            <person name="Nagy L.G."/>
            <person name="Hibbett D."/>
            <person name="Henrissat B."/>
            <person name="Matheny P.B."/>
            <person name="Labbe J."/>
            <person name="Martin F.M."/>
        </authorList>
    </citation>
    <scope>NUCLEOTIDE SEQUENCE</scope>
    <source>
        <strain evidence="1">HHB10654</strain>
    </source>
</reference>
<name>A0ACB8SQS1_9AGAM</name>
<dbReference type="Proteomes" id="UP000814140">
    <property type="component" value="Unassembled WGS sequence"/>
</dbReference>
<organism evidence="1 2">
    <name type="scientific">Artomyces pyxidatus</name>
    <dbReference type="NCBI Taxonomy" id="48021"/>
    <lineage>
        <taxon>Eukaryota</taxon>
        <taxon>Fungi</taxon>
        <taxon>Dikarya</taxon>
        <taxon>Basidiomycota</taxon>
        <taxon>Agaricomycotina</taxon>
        <taxon>Agaricomycetes</taxon>
        <taxon>Russulales</taxon>
        <taxon>Auriscalpiaceae</taxon>
        <taxon>Artomyces</taxon>
    </lineage>
</organism>
<evidence type="ECO:0000313" key="1">
    <source>
        <dbReference type="EMBL" id="KAI0058562.1"/>
    </source>
</evidence>
<evidence type="ECO:0000313" key="2">
    <source>
        <dbReference type="Proteomes" id="UP000814140"/>
    </source>
</evidence>
<reference evidence="1" key="1">
    <citation type="submission" date="2021-03" db="EMBL/GenBank/DDBJ databases">
        <authorList>
            <consortium name="DOE Joint Genome Institute"/>
            <person name="Ahrendt S."/>
            <person name="Looney B.P."/>
            <person name="Miyauchi S."/>
            <person name="Morin E."/>
            <person name="Drula E."/>
            <person name="Courty P.E."/>
            <person name="Chicoki N."/>
            <person name="Fauchery L."/>
            <person name="Kohler A."/>
            <person name="Kuo A."/>
            <person name="Labutti K."/>
            <person name="Pangilinan J."/>
            <person name="Lipzen A."/>
            <person name="Riley R."/>
            <person name="Andreopoulos W."/>
            <person name="He G."/>
            <person name="Johnson J."/>
            <person name="Barry K.W."/>
            <person name="Grigoriev I.V."/>
            <person name="Nagy L."/>
            <person name="Hibbett D."/>
            <person name="Henrissat B."/>
            <person name="Matheny P.B."/>
            <person name="Labbe J."/>
            <person name="Martin F."/>
        </authorList>
    </citation>
    <scope>NUCLEOTIDE SEQUENCE</scope>
    <source>
        <strain evidence="1">HHB10654</strain>
    </source>
</reference>
<sequence>MDTERSKPLTLAEGRDKEDCQRLVGDTLQRECVEQSEDTVHSSSKAAEELPENDDDDPYIQWYQRTAAPTRHLEDWKIPLPYNRTGYVWHRGLLVSGSQLLDYVRLHGLKNKENPDSVLTEDNYWLDAQRYMRENEIPIVDISTPILNKKDRKGVDLWLLAVYTSEDLAYDEDDNLTAPMVDRDRLRAFQEEFGIAEQEMMGTCRRPSFDG</sequence>